<name>A0A6J5M0F2_9CAUD</name>
<reference evidence="2" key="1">
    <citation type="submission" date="2020-04" db="EMBL/GenBank/DDBJ databases">
        <authorList>
            <person name="Chiriac C."/>
            <person name="Salcher M."/>
            <person name="Ghai R."/>
            <person name="Kavagutti S V."/>
        </authorList>
    </citation>
    <scope>NUCLEOTIDE SEQUENCE</scope>
</reference>
<keyword evidence="1" id="KW-0175">Coiled coil</keyword>
<evidence type="ECO:0000256" key="1">
    <source>
        <dbReference type="SAM" id="Coils"/>
    </source>
</evidence>
<organism evidence="2">
    <name type="scientific">uncultured Caudovirales phage</name>
    <dbReference type="NCBI Taxonomy" id="2100421"/>
    <lineage>
        <taxon>Viruses</taxon>
        <taxon>Duplodnaviria</taxon>
        <taxon>Heunggongvirae</taxon>
        <taxon>Uroviricota</taxon>
        <taxon>Caudoviricetes</taxon>
        <taxon>Peduoviridae</taxon>
        <taxon>Maltschvirus</taxon>
        <taxon>Maltschvirus maltsch</taxon>
    </lineage>
</organism>
<dbReference type="EMBL" id="LR796375">
    <property type="protein sequence ID" value="CAB4140274.1"/>
    <property type="molecule type" value="Genomic_DNA"/>
</dbReference>
<evidence type="ECO:0000313" key="2">
    <source>
        <dbReference type="EMBL" id="CAB4140274.1"/>
    </source>
</evidence>
<protein>
    <submittedName>
        <fullName evidence="2">Uncharacterized protein</fullName>
    </submittedName>
</protein>
<feature type="coiled-coil region" evidence="1">
    <location>
        <begin position="34"/>
        <end position="61"/>
    </location>
</feature>
<gene>
    <name evidence="2" type="ORF">UFOVP403_11</name>
</gene>
<proteinExistence type="predicted"/>
<accession>A0A6J5M0F2</accession>
<sequence length="63" mass="7314">MLEFTQTRLNQYVELGWEDPGLTTADAKVMLADVRKAVSVIEQLTKENERLQEIIEIHVESKR</sequence>